<keyword evidence="4 6" id="KW-0408">Iron</keyword>
<keyword evidence="2 6" id="KW-0547">Nucleotide-binding</keyword>
<protein>
    <recommendedName>
        <fullName evidence="6">Iron-sulfur cluster carrier protein</fullName>
    </recommendedName>
</protein>
<dbReference type="AlphaFoldDB" id="A0A7T4MTD3"/>
<evidence type="ECO:0000256" key="2">
    <source>
        <dbReference type="ARBA" id="ARBA00022741"/>
    </source>
</evidence>
<dbReference type="InterPro" id="IPR044304">
    <property type="entry name" value="NUBPL-like"/>
</dbReference>
<evidence type="ECO:0000256" key="4">
    <source>
        <dbReference type="ARBA" id="ARBA00023004"/>
    </source>
</evidence>
<name>A0A7T4MTD3_9MICC</name>
<evidence type="ECO:0000256" key="5">
    <source>
        <dbReference type="ARBA" id="ARBA00023014"/>
    </source>
</evidence>
<comment type="similarity">
    <text evidence="6">Belongs to the Mrp/NBP35 ATP-binding proteins family.</text>
</comment>
<dbReference type="Pfam" id="PF10609">
    <property type="entry name" value="ParA"/>
    <property type="match status" value="1"/>
</dbReference>
<dbReference type="HAMAP" id="MF_02040">
    <property type="entry name" value="Mrp_NBP35"/>
    <property type="match status" value="1"/>
</dbReference>
<proteinExistence type="inferred from homology"/>
<dbReference type="Gene3D" id="3.30.300.130">
    <property type="entry name" value="Fe-S cluster assembly (FSCA)"/>
    <property type="match status" value="1"/>
</dbReference>
<feature type="binding site" evidence="6">
    <location>
        <begin position="120"/>
        <end position="127"/>
    </location>
    <ligand>
        <name>ATP</name>
        <dbReference type="ChEBI" id="CHEBI:30616"/>
    </ligand>
</feature>
<keyword evidence="3 6" id="KW-0067">ATP-binding</keyword>
<dbReference type="GO" id="GO:0016887">
    <property type="term" value="F:ATP hydrolysis activity"/>
    <property type="evidence" value="ECO:0007669"/>
    <property type="project" value="UniProtKB-UniRule"/>
</dbReference>
<dbReference type="GO" id="GO:0005524">
    <property type="term" value="F:ATP binding"/>
    <property type="evidence" value="ECO:0007669"/>
    <property type="project" value="UniProtKB-UniRule"/>
</dbReference>
<accession>A0A7T4MTD3</accession>
<evidence type="ECO:0000313" key="8">
    <source>
        <dbReference type="EMBL" id="QQC59260.1"/>
    </source>
</evidence>
<evidence type="ECO:0000256" key="6">
    <source>
        <dbReference type="HAMAP-Rule" id="MF_02040"/>
    </source>
</evidence>
<dbReference type="SUPFAM" id="SSF52540">
    <property type="entry name" value="P-loop containing nucleoside triphosphate hydrolases"/>
    <property type="match status" value="1"/>
</dbReference>
<comment type="subunit">
    <text evidence="6">Homodimer.</text>
</comment>
<dbReference type="InterPro" id="IPR027417">
    <property type="entry name" value="P-loop_NTPase"/>
</dbReference>
<dbReference type="Gene3D" id="3.40.50.300">
    <property type="entry name" value="P-loop containing nucleotide triphosphate hydrolases"/>
    <property type="match status" value="1"/>
</dbReference>
<gene>
    <name evidence="8" type="ORF">I6H58_10030</name>
</gene>
<keyword evidence="5 6" id="KW-0411">Iron-sulfur</keyword>
<dbReference type="GO" id="GO:0051539">
    <property type="term" value="F:4 iron, 4 sulfur cluster binding"/>
    <property type="evidence" value="ECO:0007669"/>
    <property type="project" value="TreeGrafter"/>
</dbReference>
<dbReference type="InterPro" id="IPR002744">
    <property type="entry name" value="MIP18-like"/>
</dbReference>
<dbReference type="GO" id="GO:0140663">
    <property type="term" value="F:ATP-dependent FeS chaperone activity"/>
    <property type="evidence" value="ECO:0007669"/>
    <property type="project" value="InterPro"/>
</dbReference>
<dbReference type="Proteomes" id="UP000595221">
    <property type="component" value="Chromosome"/>
</dbReference>
<dbReference type="SUPFAM" id="SSF117916">
    <property type="entry name" value="Fe-S cluster assembly (FSCA) domain-like"/>
    <property type="match status" value="1"/>
</dbReference>
<evidence type="ECO:0000313" key="9">
    <source>
        <dbReference type="Proteomes" id="UP000595221"/>
    </source>
</evidence>
<sequence>MSAAQQNLDGALTRALARVIDPELRRPITELGMVDSAVVREGRAEVSVLLTVQGCPLRGTIEQDVREAALTVAGIDDVAVSVGYMSPEQRQRLRERLGHTRTNPFAQPDSLTQVYAVASGKGGVGKSTVTVNLAAALASQGRSVGIVDADVHGFSVPGLLGITQAPTKLEDMILPPVVEVPHRPREDPGAGSVRVISIGMFVEGNRPIAWRGPMLHRALEQFLTDVHFGDLDVLLLDLPPGTGDIAISMAQLLPTAQLLLVSTPQQAAVEVAERAGTLSLQTGQEVIGVVENMAAMLLPDGTRMELFGAGGGQQLAGRLSEDLGYDVPMLGSVPLDVALREGGDAGTPVVWSAPDSPAGSALRRIAESLGSRGRDLPGRSLPLNL</sequence>
<dbReference type="PANTHER" id="PTHR42961">
    <property type="entry name" value="IRON-SULFUR PROTEIN NUBPL"/>
    <property type="match status" value="1"/>
</dbReference>
<reference evidence="8 9" key="1">
    <citation type="submission" date="2020-12" db="EMBL/GenBank/DDBJ databases">
        <title>FDA dAtabase for Regulatory Grade micrObial Sequences (FDA-ARGOS): Supporting development and validation of Infectious Disease Dx tests.</title>
        <authorList>
            <person name="Sproer C."/>
            <person name="Gronow S."/>
            <person name="Severitt S."/>
            <person name="Schroder I."/>
            <person name="Tallon L."/>
            <person name="Sadzewicz L."/>
            <person name="Zhao X."/>
            <person name="Boylan J."/>
            <person name="Ott S."/>
            <person name="Bowen H."/>
            <person name="Vavikolanu K."/>
            <person name="Mehta A."/>
            <person name="Aluvathingal J."/>
            <person name="Nadendla S."/>
            <person name="Lowell S."/>
            <person name="Myers T."/>
            <person name="Yan Y."/>
            <person name="Sichtig H."/>
        </authorList>
    </citation>
    <scope>NUCLEOTIDE SEQUENCE [LARGE SCALE GENOMIC DNA]</scope>
    <source>
        <strain evidence="8 9">FDAARGOS_1001</strain>
    </source>
</reference>
<organism evidence="8 9">
    <name type="scientific">Rothia kristinae</name>
    <dbReference type="NCBI Taxonomy" id="37923"/>
    <lineage>
        <taxon>Bacteria</taxon>
        <taxon>Bacillati</taxon>
        <taxon>Actinomycetota</taxon>
        <taxon>Actinomycetes</taxon>
        <taxon>Micrococcales</taxon>
        <taxon>Micrococcaceae</taxon>
        <taxon>Rothia</taxon>
    </lineage>
</organism>
<dbReference type="RefSeq" id="WP_198490200.1">
    <property type="nucleotide sequence ID" value="NZ_CP066078.1"/>
</dbReference>
<dbReference type="PANTHER" id="PTHR42961:SF2">
    <property type="entry name" value="IRON-SULFUR PROTEIN NUBPL"/>
    <property type="match status" value="1"/>
</dbReference>
<evidence type="ECO:0000259" key="7">
    <source>
        <dbReference type="Pfam" id="PF01883"/>
    </source>
</evidence>
<keyword evidence="6" id="KW-0378">Hydrolase</keyword>
<dbReference type="Pfam" id="PF01883">
    <property type="entry name" value="FeS_assembly_P"/>
    <property type="match status" value="1"/>
</dbReference>
<dbReference type="InterPro" id="IPR033756">
    <property type="entry name" value="YlxH/NBP35"/>
</dbReference>
<dbReference type="GO" id="GO:0016226">
    <property type="term" value="P:iron-sulfur cluster assembly"/>
    <property type="evidence" value="ECO:0007669"/>
    <property type="project" value="InterPro"/>
</dbReference>
<dbReference type="InterPro" id="IPR019591">
    <property type="entry name" value="Mrp/NBP35_ATP-bd"/>
</dbReference>
<feature type="domain" description="MIP18 family-like" evidence="7">
    <location>
        <begin position="13"/>
        <end position="82"/>
    </location>
</feature>
<dbReference type="CDD" id="cd02037">
    <property type="entry name" value="Mrp_NBP35"/>
    <property type="match status" value="1"/>
</dbReference>
<keyword evidence="1 6" id="KW-0479">Metal-binding</keyword>
<dbReference type="GO" id="GO:0046872">
    <property type="term" value="F:metal ion binding"/>
    <property type="evidence" value="ECO:0007669"/>
    <property type="project" value="UniProtKB-KW"/>
</dbReference>
<dbReference type="InterPro" id="IPR034904">
    <property type="entry name" value="FSCA_dom_sf"/>
</dbReference>
<comment type="function">
    <text evidence="6">Binds and transfers iron-sulfur (Fe-S) clusters to target apoproteins. Can hydrolyze ATP.</text>
</comment>
<evidence type="ECO:0000256" key="1">
    <source>
        <dbReference type="ARBA" id="ARBA00022723"/>
    </source>
</evidence>
<dbReference type="EMBL" id="CP066078">
    <property type="protein sequence ID" value="QQC59260.1"/>
    <property type="molecule type" value="Genomic_DNA"/>
</dbReference>
<evidence type="ECO:0000256" key="3">
    <source>
        <dbReference type="ARBA" id="ARBA00022840"/>
    </source>
</evidence>